<dbReference type="HAMAP" id="MF_00787">
    <property type="entry name" value="CbiD"/>
    <property type="match status" value="1"/>
</dbReference>
<comment type="pathway">
    <text evidence="5">Cofactor biosynthesis; adenosylcobalamin biosynthesis; cob(II)yrinate a,c-diamide from sirohydrochlorin (anaerobic route): step 6/10.</text>
</comment>
<evidence type="ECO:0000256" key="5">
    <source>
        <dbReference type="HAMAP-Rule" id="MF_00787"/>
    </source>
</evidence>
<comment type="caution">
    <text evidence="6">The sequence shown here is derived from an EMBL/GenBank/DDBJ whole genome shotgun (WGS) entry which is preliminary data.</text>
</comment>
<dbReference type="InterPro" id="IPR036074">
    <property type="entry name" value="CbiD_sf"/>
</dbReference>
<dbReference type="InterPro" id="IPR002748">
    <property type="entry name" value="CbiD"/>
</dbReference>
<evidence type="ECO:0000313" key="6">
    <source>
        <dbReference type="EMBL" id="TCS39042.1"/>
    </source>
</evidence>
<dbReference type="EC" id="2.1.1.195" evidence="5"/>
<evidence type="ECO:0000256" key="3">
    <source>
        <dbReference type="ARBA" id="ARBA00022679"/>
    </source>
</evidence>
<protein>
    <recommendedName>
        <fullName evidence="5">Cobalt-precorrin-5B C(1)-methyltransferase</fullName>
        <ecNumber evidence="5">2.1.1.195</ecNumber>
    </recommendedName>
    <alternativeName>
        <fullName evidence="5">Cobalt-precorrin-6A synthase</fullName>
    </alternativeName>
</protein>
<dbReference type="GO" id="GO:0019251">
    <property type="term" value="P:anaerobic cobalamin biosynthetic process"/>
    <property type="evidence" value="ECO:0007669"/>
    <property type="project" value="UniProtKB-UniRule"/>
</dbReference>
<dbReference type="NCBIfam" id="TIGR00312">
    <property type="entry name" value="cbiD"/>
    <property type="match status" value="1"/>
</dbReference>
<dbReference type="Gene3D" id="3.30.2110.10">
    <property type="entry name" value="CbiD-like"/>
    <property type="match status" value="1"/>
</dbReference>
<proteinExistence type="inferred from homology"/>
<comment type="catalytic activity">
    <reaction evidence="5">
        <text>Co-precorrin-5B + S-adenosyl-L-methionine = Co-precorrin-6A + S-adenosyl-L-homocysteine</text>
        <dbReference type="Rhea" id="RHEA:26285"/>
        <dbReference type="ChEBI" id="CHEBI:57856"/>
        <dbReference type="ChEBI" id="CHEBI:59789"/>
        <dbReference type="ChEBI" id="CHEBI:60063"/>
        <dbReference type="ChEBI" id="CHEBI:60064"/>
        <dbReference type="EC" id="2.1.1.195"/>
    </reaction>
</comment>
<dbReference type="PIRSF" id="PIRSF026782">
    <property type="entry name" value="CbiD"/>
    <property type="match status" value="1"/>
</dbReference>
<comment type="similarity">
    <text evidence="5">Belongs to the CbiD family.</text>
</comment>
<dbReference type="PANTHER" id="PTHR35863">
    <property type="entry name" value="COBALT-PRECORRIN-5B C(1)-METHYLTRANSFERASE"/>
    <property type="match status" value="1"/>
</dbReference>
<keyword evidence="2 5" id="KW-0489">Methyltransferase</keyword>
<comment type="function">
    <text evidence="5">Catalyzes the methylation of C-1 in cobalt-precorrin-5B to form cobalt-precorrin-6A.</text>
</comment>
<evidence type="ECO:0000256" key="2">
    <source>
        <dbReference type="ARBA" id="ARBA00022603"/>
    </source>
</evidence>
<dbReference type="RefSeq" id="WP_132702543.1">
    <property type="nucleotide sequence ID" value="NZ_SLZR01000013.1"/>
</dbReference>
<reference evidence="6 7" key="1">
    <citation type="submission" date="2019-03" db="EMBL/GenBank/DDBJ databases">
        <title>Genomic Encyclopedia of Archaeal and Bacterial Type Strains, Phase II (KMG-II): from individual species to whole genera.</title>
        <authorList>
            <person name="Goeker M."/>
        </authorList>
    </citation>
    <scope>NUCLEOTIDE SEQUENCE [LARGE SCALE GENOMIC DNA]</scope>
    <source>
        <strain evidence="6 7">DSM 15388</strain>
    </source>
</reference>
<evidence type="ECO:0000256" key="4">
    <source>
        <dbReference type="ARBA" id="ARBA00022691"/>
    </source>
</evidence>
<dbReference type="GO" id="GO:0032259">
    <property type="term" value="P:methylation"/>
    <property type="evidence" value="ECO:0007669"/>
    <property type="project" value="UniProtKB-KW"/>
</dbReference>
<dbReference type="UniPathway" id="UPA00148">
    <property type="reaction ID" value="UER00227"/>
</dbReference>
<dbReference type="PANTHER" id="PTHR35863:SF1">
    <property type="entry name" value="COBALT-PRECORRIN-5B C(1)-METHYLTRANSFERASE"/>
    <property type="match status" value="1"/>
</dbReference>
<accession>A0A4R3I0I7</accession>
<dbReference type="Proteomes" id="UP000295793">
    <property type="component" value="Unassembled WGS sequence"/>
</dbReference>
<evidence type="ECO:0000256" key="1">
    <source>
        <dbReference type="ARBA" id="ARBA00022573"/>
    </source>
</evidence>
<name>A0A4R3I0I7_9GAMM</name>
<dbReference type="AlphaFoldDB" id="A0A4R3I0I7"/>
<dbReference type="NCBIfam" id="NF000849">
    <property type="entry name" value="PRK00075.1-1"/>
    <property type="match status" value="1"/>
</dbReference>
<dbReference type="EMBL" id="SLZR01000013">
    <property type="protein sequence ID" value="TCS39042.1"/>
    <property type="molecule type" value="Genomic_DNA"/>
</dbReference>
<keyword evidence="4 5" id="KW-0949">S-adenosyl-L-methionine</keyword>
<organism evidence="6 7">
    <name type="scientific">Reinekea marinisedimentorum</name>
    <dbReference type="NCBI Taxonomy" id="230495"/>
    <lineage>
        <taxon>Bacteria</taxon>
        <taxon>Pseudomonadati</taxon>
        <taxon>Pseudomonadota</taxon>
        <taxon>Gammaproteobacteria</taxon>
        <taxon>Oceanospirillales</taxon>
        <taxon>Saccharospirillaceae</taxon>
        <taxon>Reinekea</taxon>
    </lineage>
</organism>
<dbReference type="GO" id="GO:0043780">
    <property type="term" value="F:cobalt-precorrin-5B C1-methyltransferase activity"/>
    <property type="evidence" value="ECO:0007669"/>
    <property type="project" value="RHEA"/>
</dbReference>
<keyword evidence="7" id="KW-1185">Reference proteome</keyword>
<sequence>MGQLKRSAKRTDLRSGYTTGACAAAAARAAVYALLTGHAISKIGITLPNKAQASFQLARLDIHQTGVLAGVIKDAGDDPDCTHGLEIQCFAAWQEQQGFKLTGGEGVATVTLPGLELPVGEPAINPVPRQNILAMADEEWRSHPAHLRQASGVRLTIGVPGGEEAAKQTINERLGLLGGISILGTRGTVKPYSTSAFASSVRQSVQVAATNGLAEVVLTTGSRSEKAAMNLYPHIPAIGLIQAGDFIGIGLRSAKRYRLQRVALVVMIGKLSKLVSGRMMTHVSGYAIDFGQLSAIAEECHLPVKIVDQIAQANTGRYVLDCVRDQPQGDQFLNRLCYEAWQHAKQYINNALYVEVTLIDFNGDQLASSGDVSTPNSRGHDE</sequence>
<dbReference type="Pfam" id="PF01888">
    <property type="entry name" value="CbiD"/>
    <property type="match status" value="1"/>
</dbReference>
<evidence type="ECO:0000313" key="7">
    <source>
        <dbReference type="Proteomes" id="UP000295793"/>
    </source>
</evidence>
<dbReference type="OrthoDB" id="6439987at2"/>
<keyword evidence="1 5" id="KW-0169">Cobalamin biosynthesis</keyword>
<gene>
    <name evidence="5" type="primary">cbiD</name>
    <name evidence="6" type="ORF">BCF53_11388</name>
</gene>
<dbReference type="SUPFAM" id="SSF111342">
    <property type="entry name" value="CbiD-like"/>
    <property type="match status" value="1"/>
</dbReference>
<keyword evidence="3 5" id="KW-0808">Transferase</keyword>